<reference evidence="1" key="1">
    <citation type="journal article" date="2023" name="bioRxiv">
        <title>Scaffold-level genome assemblies of two parasitoid biocontrol wasps reveal the parthenogenesis mechanism and an associated novel virus.</title>
        <authorList>
            <person name="Inwood S."/>
            <person name="Skelly J."/>
            <person name="Guhlin J."/>
            <person name="Harrop T."/>
            <person name="Goldson S."/>
            <person name="Dearden P."/>
        </authorList>
    </citation>
    <scope>NUCLEOTIDE SEQUENCE</scope>
    <source>
        <strain evidence="1">Lincoln</strain>
        <tissue evidence="1">Whole body</tissue>
    </source>
</reference>
<dbReference type="Proteomes" id="UP001168972">
    <property type="component" value="Unassembled WGS sequence"/>
</dbReference>
<sequence length="118" mass="13583">MQNDEIMKPIAIIHDRGFSRGNSQLVHMKLDICKKIILPENLNCDGKNVGYIMKRSRRRCKECNLSWSPTSEDTLRLFFSSPNCCALINKPRSLLPPGCYQTLTSDEQCHCYMDISQQ</sequence>
<accession>A0AA39F1F9</accession>
<reference evidence="1" key="2">
    <citation type="submission" date="2023-03" db="EMBL/GenBank/DDBJ databases">
        <authorList>
            <person name="Inwood S.N."/>
            <person name="Skelly J.G."/>
            <person name="Guhlin J."/>
            <person name="Harrop T.W.R."/>
            <person name="Goldson S.G."/>
            <person name="Dearden P.K."/>
        </authorList>
    </citation>
    <scope>NUCLEOTIDE SEQUENCE</scope>
    <source>
        <strain evidence="1">Lincoln</strain>
        <tissue evidence="1">Whole body</tissue>
    </source>
</reference>
<organism evidence="1 2">
    <name type="scientific">Microctonus hyperodae</name>
    <name type="common">Parasitoid wasp</name>
    <dbReference type="NCBI Taxonomy" id="165561"/>
    <lineage>
        <taxon>Eukaryota</taxon>
        <taxon>Metazoa</taxon>
        <taxon>Ecdysozoa</taxon>
        <taxon>Arthropoda</taxon>
        <taxon>Hexapoda</taxon>
        <taxon>Insecta</taxon>
        <taxon>Pterygota</taxon>
        <taxon>Neoptera</taxon>
        <taxon>Endopterygota</taxon>
        <taxon>Hymenoptera</taxon>
        <taxon>Apocrita</taxon>
        <taxon>Ichneumonoidea</taxon>
        <taxon>Braconidae</taxon>
        <taxon>Euphorinae</taxon>
        <taxon>Microctonus</taxon>
    </lineage>
</organism>
<proteinExistence type="predicted"/>
<name>A0AA39F1F9_MICHY</name>
<gene>
    <name evidence="1" type="ORF">PV327_010919</name>
</gene>
<dbReference type="AlphaFoldDB" id="A0AA39F1F9"/>
<dbReference type="EMBL" id="JAQQBR010001836">
    <property type="protein sequence ID" value="KAK0159853.1"/>
    <property type="molecule type" value="Genomic_DNA"/>
</dbReference>
<evidence type="ECO:0000313" key="2">
    <source>
        <dbReference type="Proteomes" id="UP001168972"/>
    </source>
</evidence>
<protein>
    <submittedName>
        <fullName evidence="1">Uncharacterized protein</fullName>
    </submittedName>
</protein>
<keyword evidence="2" id="KW-1185">Reference proteome</keyword>
<evidence type="ECO:0000313" key="1">
    <source>
        <dbReference type="EMBL" id="KAK0159853.1"/>
    </source>
</evidence>
<comment type="caution">
    <text evidence="1">The sequence shown here is derived from an EMBL/GenBank/DDBJ whole genome shotgun (WGS) entry which is preliminary data.</text>
</comment>